<feature type="transmembrane region" description="Helical" evidence="1">
    <location>
        <begin position="105"/>
        <end position="124"/>
    </location>
</feature>
<feature type="transmembrane region" description="Helical" evidence="1">
    <location>
        <begin position="42"/>
        <end position="62"/>
    </location>
</feature>
<proteinExistence type="predicted"/>
<dbReference type="Proteomes" id="UP000199602">
    <property type="component" value="Unassembled WGS sequence"/>
</dbReference>
<protein>
    <submittedName>
        <fullName evidence="2">Uncharacterized membrane protein</fullName>
    </submittedName>
</protein>
<accession>A0A1H0EMJ3</accession>
<dbReference type="EMBL" id="FNIN01000008">
    <property type="protein sequence ID" value="SDN83582.1"/>
    <property type="molecule type" value="Genomic_DNA"/>
</dbReference>
<evidence type="ECO:0000313" key="2">
    <source>
        <dbReference type="EMBL" id="SDN83582.1"/>
    </source>
</evidence>
<keyword evidence="3" id="KW-1185">Reference proteome</keyword>
<keyword evidence="1" id="KW-1133">Transmembrane helix</keyword>
<dbReference type="Pfam" id="PF07758">
    <property type="entry name" value="DUF1614"/>
    <property type="match status" value="1"/>
</dbReference>
<dbReference type="AlphaFoldDB" id="A0A1H0EMJ3"/>
<dbReference type="InterPro" id="IPR011672">
    <property type="entry name" value="DUF1614"/>
</dbReference>
<dbReference type="OrthoDB" id="9782559at2"/>
<feature type="transmembrane region" description="Helical" evidence="1">
    <location>
        <begin position="131"/>
        <end position="148"/>
    </location>
</feature>
<organism evidence="2 3">
    <name type="scientific">Desulfonauticus submarinus</name>
    <dbReference type="NCBI Taxonomy" id="206665"/>
    <lineage>
        <taxon>Bacteria</taxon>
        <taxon>Pseudomonadati</taxon>
        <taxon>Thermodesulfobacteriota</taxon>
        <taxon>Desulfovibrionia</taxon>
        <taxon>Desulfovibrionales</taxon>
        <taxon>Desulfonauticaceae</taxon>
        <taxon>Desulfonauticus</taxon>
    </lineage>
</organism>
<name>A0A1H0EMJ3_9BACT</name>
<feature type="transmembrane region" description="Helical" evidence="1">
    <location>
        <begin position="214"/>
        <end position="236"/>
    </location>
</feature>
<evidence type="ECO:0000313" key="3">
    <source>
        <dbReference type="Proteomes" id="UP000199602"/>
    </source>
</evidence>
<feature type="transmembrane region" description="Helical" evidence="1">
    <location>
        <begin position="6"/>
        <end position="30"/>
    </location>
</feature>
<sequence length="237" mass="26310">MFPGPFFYFPFFFIVIFIFFLIVFFLFGLIKIGAIVIAFSKLGLSGWQVFWLLILTLIGSGINLPLLKRELKVYSLELDVDPFFRPFFRHVRPYPYDFMTKHEQVIALNIGGGLIPLLLSIYFIFQIGVTINLGICFLIVAFVCYKLARPIAGVGIGIPFLIPPLVTVLVTWLFAPKDIAPQVAYISGTLGTLIGADVLHLLDPREQDKLVSPVLSIGGAGTFDGIFLCGILAVLFA</sequence>
<feature type="transmembrane region" description="Helical" evidence="1">
    <location>
        <begin position="154"/>
        <end position="175"/>
    </location>
</feature>
<dbReference type="STRING" id="206665.SAMN04488516_10856"/>
<gene>
    <name evidence="2" type="ORF">SAMN04488516_10856</name>
</gene>
<dbReference type="RefSeq" id="WP_092065692.1">
    <property type="nucleotide sequence ID" value="NZ_FNIN01000008.1"/>
</dbReference>
<feature type="transmembrane region" description="Helical" evidence="1">
    <location>
        <begin position="182"/>
        <end position="202"/>
    </location>
</feature>
<keyword evidence="1" id="KW-0812">Transmembrane</keyword>
<evidence type="ECO:0000256" key="1">
    <source>
        <dbReference type="SAM" id="Phobius"/>
    </source>
</evidence>
<keyword evidence="1" id="KW-0472">Membrane</keyword>
<reference evidence="2 3" key="1">
    <citation type="submission" date="2016-10" db="EMBL/GenBank/DDBJ databases">
        <authorList>
            <person name="de Groot N.N."/>
        </authorList>
    </citation>
    <scope>NUCLEOTIDE SEQUENCE [LARGE SCALE GENOMIC DNA]</scope>
    <source>
        <strain evidence="2 3">DSM 15269</strain>
    </source>
</reference>